<dbReference type="PROSITE" id="PS51257">
    <property type="entry name" value="PROKAR_LIPOPROTEIN"/>
    <property type="match status" value="1"/>
</dbReference>
<reference evidence="1 2" key="1">
    <citation type="submission" date="2017-08" db="EMBL/GenBank/DDBJ databases">
        <title>The complete genome sequence of Maribacter sp. B1, isolated from deep-sea sediment.</title>
        <authorList>
            <person name="Wu Y.-H."/>
            <person name="Cheng H."/>
            <person name="Xu X.-W."/>
        </authorList>
    </citation>
    <scope>NUCLEOTIDE SEQUENCE [LARGE SCALE GENOMIC DNA]</scope>
    <source>
        <strain evidence="1 2">B1</strain>
    </source>
</reference>
<gene>
    <name evidence="1" type="ORF">CJ263_08850</name>
</gene>
<dbReference type="Proteomes" id="UP000215244">
    <property type="component" value="Chromosome"/>
</dbReference>
<keyword evidence="2" id="KW-1185">Reference proteome</keyword>
<accession>A0A223V4H4</accession>
<dbReference type="KEGG" id="marb:CJ263_08850"/>
<name>A0A223V4H4_9FLAO</name>
<dbReference type="EMBL" id="CP022957">
    <property type="protein sequence ID" value="ASV30315.1"/>
    <property type="molecule type" value="Genomic_DNA"/>
</dbReference>
<organism evidence="1 2">
    <name type="scientific">Maribacter cobaltidurans</name>
    <dbReference type="NCBI Taxonomy" id="1178778"/>
    <lineage>
        <taxon>Bacteria</taxon>
        <taxon>Pseudomonadati</taxon>
        <taxon>Bacteroidota</taxon>
        <taxon>Flavobacteriia</taxon>
        <taxon>Flavobacteriales</taxon>
        <taxon>Flavobacteriaceae</taxon>
        <taxon>Maribacter</taxon>
    </lineage>
</organism>
<dbReference type="RefSeq" id="WP_094996935.1">
    <property type="nucleotide sequence ID" value="NZ_BMJL01000002.1"/>
</dbReference>
<evidence type="ECO:0000313" key="1">
    <source>
        <dbReference type="EMBL" id="ASV30315.1"/>
    </source>
</evidence>
<protein>
    <submittedName>
        <fullName evidence="1">Uncharacterized protein</fullName>
    </submittedName>
</protein>
<dbReference type="AlphaFoldDB" id="A0A223V4H4"/>
<proteinExistence type="predicted"/>
<evidence type="ECO:0000313" key="2">
    <source>
        <dbReference type="Proteomes" id="UP000215244"/>
    </source>
</evidence>
<sequence length="131" mass="15482">MVKKTVPITMLLFVLLLLWVGCTKEEEKEIYNNYSLYGKWHLISYGGGFTGQFSNYDREVITWTFDTINHKVYIKNKRNYFGPNAGIYPYELRRNDNDQILYFNDSVQGILYINESELLYSHVGLLATFKR</sequence>